<dbReference type="EMBL" id="JAVDUM010000007">
    <property type="protein sequence ID" value="MDR6867336.1"/>
    <property type="molecule type" value="Genomic_DNA"/>
</dbReference>
<name>A0ABU1SCN2_9MICO</name>
<dbReference type="SMART" id="SM00731">
    <property type="entry name" value="SprT"/>
    <property type="match status" value="1"/>
</dbReference>
<proteinExistence type="predicted"/>
<keyword evidence="2" id="KW-0482">Metalloprotease</keyword>
<dbReference type="InterPro" id="IPR006640">
    <property type="entry name" value="SprT-like_domain"/>
</dbReference>
<evidence type="ECO:0000313" key="3">
    <source>
        <dbReference type="Proteomes" id="UP001259347"/>
    </source>
</evidence>
<organism evidence="2 3">
    <name type="scientific">Microbacterium resistens</name>
    <dbReference type="NCBI Taxonomy" id="156977"/>
    <lineage>
        <taxon>Bacteria</taxon>
        <taxon>Bacillati</taxon>
        <taxon>Actinomycetota</taxon>
        <taxon>Actinomycetes</taxon>
        <taxon>Micrococcales</taxon>
        <taxon>Microbacteriaceae</taxon>
        <taxon>Microbacterium</taxon>
    </lineage>
</organism>
<evidence type="ECO:0000313" key="2">
    <source>
        <dbReference type="EMBL" id="MDR6867336.1"/>
    </source>
</evidence>
<accession>A0ABU1SCN2</accession>
<keyword evidence="2" id="KW-0645">Protease</keyword>
<gene>
    <name evidence="2" type="ORF">J2Y69_001937</name>
</gene>
<keyword evidence="3" id="KW-1185">Reference proteome</keyword>
<dbReference type="RefSeq" id="WP_310020027.1">
    <property type="nucleotide sequence ID" value="NZ_JAVDUM010000007.1"/>
</dbReference>
<dbReference type="Pfam" id="PF10263">
    <property type="entry name" value="SprT-like"/>
    <property type="match status" value="1"/>
</dbReference>
<keyword evidence="2" id="KW-0378">Hydrolase</keyword>
<sequence length="162" mass="18423">MADLDRVRVWGEALLRMHLDTSWTFGFDNAKRRAGQCDFRNRRITVSRYLAARFEDDEIHQVLLHEVAHALAGHAAAHGAAWKRIARDIGYVGGTTHSGETATELAPWVGRCPSGHTAFRHRRPSRPTSCAQCSPRFEERFAFEWTRREITSADRLAARAPR</sequence>
<comment type="caution">
    <text evidence="2">The sequence shown here is derived from an EMBL/GenBank/DDBJ whole genome shotgun (WGS) entry which is preliminary data.</text>
</comment>
<reference evidence="2 3" key="1">
    <citation type="submission" date="2023-07" db="EMBL/GenBank/DDBJ databases">
        <title>Sorghum-associated microbial communities from plants grown in Nebraska, USA.</title>
        <authorList>
            <person name="Schachtman D."/>
        </authorList>
    </citation>
    <scope>NUCLEOTIDE SEQUENCE [LARGE SCALE GENOMIC DNA]</scope>
    <source>
        <strain evidence="2 3">2980</strain>
    </source>
</reference>
<dbReference type="GO" id="GO:0008237">
    <property type="term" value="F:metallopeptidase activity"/>
    <property type="evidence" value="ECO:0007669"/>
    <property type="project" value="UniProtKB-KW"/>
</dbReference>
<protein>
    <submittedName>
        <fullName evidence="2">SprT family Zn-dependent metalloprotease</fullName>
    </submittedName>
</protein>
<evidence type="ECO:0000259" key="1">
    <source>
        <dbReference type="SMART" id="SM00731"/>
    </source>
</evidence>
<dbReference type="Gene3D" id="3.30.2010.10">
    <property type="entry name" value="Metalloproteases ('zincins'), catalytic domain"/>
    <property type="match status" value="1"/>
</dbReference>
<dbReference type="Proteomes" id="UP001259347">
    <property type="component" value="Unassembled WGS sequence"/>
</dbReference>
<feature type="domain" description="SprT-like" evidence="1">
    <location>
        <begin position="1"/>
        <end position="140"/>
    </location>
</feature>